<dbReference type="AlphaFoldDB" id="W0DDJ5"/>
<dbReference type="Proteomes" id="UP000018914">
    <property type="component" value="Chromosome"/>
</dbReference>
<proteinExistence type="predicted"/>
<dbReference type="eggNOG" id="COG2200">
    <property type="taxonomic scope" value="Bacteria"/>
</dbReference>
<name>W0DDJ5_9AQUI</name>
<gene>
    <name evidence="1" type="ORF">THERU_06735</name>
</gene>
<keyword evidence="2" id="KW-1185">Reference proteome</keyword>
<dbReference type="STRING" id="75906.THERU_06735"/>
<dbReference type="OrthoDB" id="14475at2"/>
<dbReference type="SUPFAM" id="SSF141868">
    <property type="entry name" value="EAL domain-like"/>
    <property type="match status" value="1"/>
</dbReference>
<organism evidence="2">
    <name type="scientific">Thermocrinis ruber</name>
    <dbReference type="NCBI Taxonomy" id="75906"/>
    <lineage>
        <taxon>Bacteria</taxon>
        <taxon>Pseudomonadati</taxon>
        <taxon>Aquificota</taxon>
        <taxon>Aquificia</taxon>
        <taxon>Aquificales</taxon>
        <taxon>Aquificaceae</taxon>
        <taxon>Thermocrinis</taxon>
    </lineage>
</organism>
<dbReference type="Gene3D" id="3.20.20.450">
    <property type="entry name" value="EAL domain"/>
    <property type="match status" value="1"/>
</dbReference>
<sequence>MVLEHIVDLKTQQLFGYKVLSRIITDGEKELRFQEVGDESLKKRAELSVLKGVTKFSRDKEIFINMPISIHIESLPLYGRNFVICLPADLSSDTLAKILLSIKKLKLKSALDDFYIAKYGMGEEAEEIKLGAFDFVFVKEEFYMNSSKSDVAKAVSYAKSFGAKVIFKKIDTYKKVQLAIDCGADYGHGYFFGYETYNIPLE</sequence>
<evidence type="ECO:0000313" key="1">
    <source>
        <dbReference type="EMBL" id="AHE96411.1"/>
    </source>
</evidence>
<dbReference type="KEGG" id="trd:THERU_06735"/>
<dbReference type="HOGENOM" id="CLU_1325834_0_0_0"/>
<dbReference type="EMBL" id="CP007028">
    <property type="protein sequence ID" value="AHE96411.1"/>
    <property type="molecule type" value="Genomic_DNA"/>
</dbReference>
<evidence type="ECO:0000313" key="2">
    <source>
        <dbReference type="Proteomes" id="UP000018914"/>
    </source>
</evidence>
<accession>W0DDJ5</accession>
<dbReference type="RefSeq" id="WP_025306479.1">
    <property type="nucleotide sequence ID" value="NZ_CP007028.1"/>
</dbReference>
<protein>
    <submittedName>
        <fullName evidence="1">Diguanylate phosphodiesterase</fullName>
    </submittedName>
</protein>
<reference evidence="1 2" key="1">
    <citation type="submission" date="2013-12" db="EMBL/GenBank/DDBJ databases">
        <authorList>
            <consortium name="DOE Joint Genome Institute"/>
            <person name="Eisen J."/>
            <person name="Huntemann M."/>
            <person name="Han J."/>
            <person name="Chen A."/>
            <person name="Kyrpides N."/>
            <person name="Mavromatis K."/>
            <person name="Markowitz V."/>
            <person name="Palaniappan K."/>
            <person name="Ivanova N."/>
            <person name="Schaumberg A."/>
            <person name="Pati A."/>
            <person name="Liolios K."/>
            <person name="Nordberg H.P."/>
            <person name="Cantor M.N."/>
            <person name="Hua S.X."/>
            <person name="Woyke T."/>
        </authorList>
    </citation>
    <scope>NUCLEOTIDE SEQUENCE [LARGE SCALE GENOMIC DNA]</scope>
    <source>
        <strain evidence="1 2">DSM 23557</strain>
    </source>
</reference>
<dbReference type="InterPro" id="IPR035919">
    <property type="entry name" value="EAL_sf"/>
</dbReference>